<sequence length="248" mass="24712">MKAIYLSVLATSLLSVSALSQAAVIGAESDDTNIEVGTSNVPFGPHTAGLPGVGVYTTGKGAKVDFAGLSSYSTQSNGVYTLSAPIDVDEPDHSGMGVFNFAKVSNANVYFGEWSQTGASGDSSRTVYYVGDDTGTSVPTSGTATYSVAGINDYSGSNLMSGTFTANFGTNSLTGSLSNSSLAVNIGSASFDSAGNISSTTATANGSAGVATGGQVSGNFFGNDAAALAGIATFSNRDYDTAFGGTKD</sequence>
<evidence type="ECO:0000256" key="1">
    <source>
        <dbReference type="SAM" id="SignalP"/>
    </source>
</evidence>
<evidence type="ECO:0000313" key="5">
    <source>
        <dbReference type="Proteomes" id="UP000243451"/>
    </source>
</evidence>
<accession>A0A2P4ESU7</accession>
<dbReference type="Pfam" id="PF22828">
    <property type="entry name" value="HphA_N"/>
    <property type="match status" value="1"/>
</dbReference>
<evidence type="ECO:0000313" key="4">
    <source>
        <dbReference type="EMBL" id="POB02179.1"/>
    </source>
</evidence>
<dbReference type="InterPro" id="IPR054535">
    <property type="entry name" value="HphA_N"/>
</dbReference>
<evidence type="ECO:0000259" key="2">
    <source>
        <dbReference type="Pfam" id="PF22828"/>
    </source>
</evidence>
<feature type="domain" description="HphA N-terminal heme-binding" evidence="2">
    <location>
        <begin position="21"/>
        <end position="126"/>
    </location>
</feature>
<keyword evidence="1" id="KW-0732">Signal</keyword>
<feature type="signal peptide" evidence="1">
    <location>
        <begin position="1"/>
        <end position="22"/>
    </location>
</feature>
<feature type="chain" id="PRO_5015190177" evidence="1">
    <location>
        <begin position="23"/>
        <end position="248"/>
    </location>
</feature>
<dbReference type="InterPro" id="IPR011250">
    <property type="entry name" value="OMP/PagP_B-barrel"/>
</dbReference>
<evidence type="ECO:0000259" key="3">
    <source>
        <dbReference type="Pfam" id="PF22829"/>
    </source>
</evidence>
<comment type="caution">
    <text evidence="4">The sequence shown here is derived from an EMBL/GenBank/DDBJ whole genome shotgun (WGS) entry which is preliminary data.</text>
</comment>
<dbReference type="InterPro" id="IPR054843">
    <property type="entry name" value="Slam_hemophilin_C"/>
</dbReference>
<reference evidence="4 5" key="1">
    <citation type="submission" date="2018-01" db="EMBL/GenBank/DDBJ databases">
        <title>Draft genome of the type strain Pseudomonas oceani DSM 100277 isolated from the deep water in Okinawa trough, northwestern Pacific Ocean.</title>
        <authorList>
            <person name="Gomila M."/>
            <person name="Mulet M."/>
            <person name="Garcia-Valdes E."/>
            <person name="Lalucat J."/>
        </authorList>
    </citation>
    <scope>NUCLEOTIDE SEQUENCE [LARGE SCALE GENOMIC DNA]</scope>
    <source>
        <strain evidence="4 5">DSM 100277</strain>
    </source>
</reference>
<protein>
    <submittedName>
        <fullName evidence="4">Uncharacterized protein</fullName>
    </submittedName>
</protein>
<dbReference type="NCBIfam" id="NF041636">
    <property type="entry name" value="slam_lipo"/>
    <property type="match status" value="1"/>
</dbReference>
<keyword evidence="5" id="KW-1185">Reference proteome</keyword>
<dbReference type="EMBL" id="PPSK01000014">
    <property type="protein sequence ID" value="POB02179.1"/>
    <property type="molecule type" value="Genomic_DNA"/>
</dbReference>
<dbReference type="Gene3D" id="2.40.160.90">
    <property type="match status" value="1"/>
</dbReference>
<dbReference type="Pfam" id="PF22829">
    <property type="entry name" value="HphA_C"/>
    <property type="match status" value="1"/>
</dbReference>
<dbReference type="InterPro" id="IPR054536">
    <property type="entry name" value="HphA_C"/>
</dbReference>
<proteinExistence type="predicted"/>
<dbReference type="OrthoDB" id="8607327at2"/>
<feature type="domain" description="HphA C-terminal" evidence="3">
    <location>
        <begin position="136"/>
        <end position="247"/>
    </location>
</feature>
<dbReference type="AlphaFoldDB" id="A0A2P4ESU7"/>
<organism evidence="4 5">
    <name type="scientific">Halopseudomonas oceani</name>
    <dbReference type="NCBI Taxonomy" id="1708783"/>
    <lineage>
        <taxon>Bacteria</taxon>
        <taxon>Pseudomonadati</taxon>
        <taxon>Pseudomonadota</taxon>
        <taxon>Gammaproteobacteria</taxon>
        <taxon>Pseudomonadales</taxon>
        <taxon>Pseudomonadaceae</taxon>
        <taxon>Halopseudomonas</taxon>
    </lineage>
</organism>
<gene>
    <name evidence="4" type="ORF">C1949_13910</name>
</gene>
<name>A0A2P4ESU7_9GAMM</name>
<dbReference type="RefSeq" id="WP_104739082.1">
    <property type="nucleotide sequence ID" value="NZ_BMHR01000013.1"/>
</dbReference>
<dbReference type="Proteomes" id="UP000243451">
    <property type="component" value="Unassembled WGS sequence"/>
</dbReference>
<dbReference type="SUPFAM" id="SSF56925">
    <property type="entry name" value="OMPA-like"/>
    <property type="match status" value="1"/>
</dbReference>